<dbReference type="SMART" id="SM00234">
    <property type="entry name" value="START"/>
    <property type="match status" value="1"/>
</dbReference>
<dbReference type="FunFam" id="3.30.530.20:FF:000026">
    <property type="entry name" value="Homeobox-leucine zipper protein GLABRA 2"/>
    <property type="match status" value="1"/>
</dbReference>
<sequence>MDSGDEQDVPDSQGRRKRYHRHTPRQIQELESMFKVCPHPDEKQRKQLSRDLGLEPRQIKFWFQNRRTQMKAQQERTDNCLLRAENDKIRCENIAMREALRNVICPSCGGPPPDDDPYFDEQHLRMENAKLKEELDRVSSLASKYLGRPITQLPPVQPVSISSLDLSVGGYTSMSELEKPLMVEMATGAMEEVIRLVQTDEPLWVKSGSDGRDILQLETYDRMFQRSARQLRFSDTRVEASRDSALVVMNAVTLVDMFMDASKWGELFPTIVSKARTVEVLAAGMAGSRSGSLVLMYEELQVLSPVVPTRDFCFLRYCQQIEPGVWAVADVSVDFPGDNQLAPSSRSRRLPSGCLIEEIPNGYSKVTWVEHMEIEEKNPIHPLFRDLIDGGMAFGAQRWLATLQRMCERLACLNVAGLPARDIGVAPSPDGKRSMMKLAQRMVTNFCANVGASNGHKWTTLSGVNDVGVRVTLHKNTDAGQPNGVVLSAATSIWLPISAERIFSFFKDERTRTQWDVLSNGNTVQEVAHITNGSHPGNCISLLRGLNSGQNTMLILQECCTDASGSVVVYSPVDLPAINIVMSGEDPSYVPILPSGFTILPDGRSAGGYGASSSSNPMGGSSGSLVTVAFQILMSSLPSAKLNLESVMTVNNLIGTTVQQIKAALSCPDV</sequence>
<dbReference type="InterPro" id="IPR001356">
    <property type="entry name" value="HD"/>
</dbReference>
<evidence type="ECO:0000256" key="3">
    <source>
        <dbReference type="ARBA" id="ARBA00023015"/>
    </source>
</evidence>
<gene>
    <name evidence="14" type="ORF">OPV22_023815</name>
</gene>
<proteinExistence type="inferred from homology"/>
<dbReference type="Gene3D" id="1.10.10.60">
    <property type="entry name" value="Homeodomain-like"/>
    <property type="match status" value="1"/>
</dbReference>
<organism evidence="14 15">
    <name type="scientific">Ensete ventricosum</name>
    <name type="common">Abyssinian banana</name>
    <name type="synonym">Musa ensete</name>
    <dbReference type="NCBI Taxonomy" id="4639"/>
    <lineage>
        <taxon>Eukaryota</taxon>
        <taxon>Viridiplantae</taxon>
        <taxon>Streptophyta</taxon>
        <taxon>Embryophyta</taxon>
        <taxon>Tracheophyta</taxon>
        <taxon>Spermatophyta</taxon>
        <taxon>Magnoliopsida</taxon>
        <taxon>Liliopsida</taxon>
        <taxon>Zingiberales</taxon>
        <taxon>Musaceae</taxon>
        <taxon>Ensete</taxon>
    </lineage>
</organism>
<feature type="region of interest" description="Disordered" evidence="11">
    <location>
        <begin position="1"/>
        <end position="25"/>
    </location>
</feature>
<keyword evidence="3" id="KW-0805">Transcription regulation</keyword>
<evidence type="ECO:0000256" key="2">
    <source>
        <dbReference type="ARBA" id="ARBA00006789"/>
    </source>
</evidence>
<dbReference type="Proteomes" id="UP001222027">
    <property type="component" value="Unassembled WGS sequence"/>
</dbReference>
<evidence type="ECO:0000256" key="9">
    <source>
        <dbReference type="PROSITE-ProRule" id="PRU00108"/>
    </source>
</evidence>
<dbReference type="PROSITE" id="PS50071">
    <property type="entry name" value="HOMEOBOX_2"/>
    <property type="match status" value="1"/>
</dbReference>
<dbReference type="SMART" id="SM00389">
    <property type="entry name" value="HOX"/>
    <property type="match status" value="1"/>
</dbReference>
<dbReference type="Pfam" id="PF00046">
    <property type="entry name" value="Homeodomain"/>
    <property type="match status" value="1"/>
</dbReference>
<feature type="compositionally biased region" description="Basic residues" evidence="11">
    <location>
        <begin position="15"/>
        <end position="24"/>
    </location>
</feature>
<keyword evidence="4" id="KW-0175">Coiled coil</keyword>
<dbReference type="GO" id="GO:0000981">
    <property type="term" value="F:DNA-binding transcription factor activity, RNA polymerase II-specific"/>
    <property type="evidence" value="ECO:0007669"/>
    <property type="project" value="InterPro"/>
</dbReference>
<comment type="similarity">
    <text evidence="2">Belongs to the HD-ZIP homeobox family. Class IV subfamily.</text>
</comment>
<evidence type="ECO:0008006" key="16">
    <source>
        <dbReference type="Google" id="ProtNLM"/>
    </source>
</evidence>
<dbReference type="SUPFAM" id="SSF55961">
    <property type="entry name" value="Bet v1-like"/>
    <property type="match status" value="2"/>
</dbReference>
<keyword evidence="5 9" id="KW-0238">DNA-binding</keyword>
<dbReference type="InterPro" id="IPR002913">
    <property type="entry name" value="START_lipid-bd_dom"/>
</dbReference>
<feature type="DNA-binding region" description="Homeobox" evidence="9">
    <location>
        <begin position="15"/>
        <end position="74"/>
    </location>
</feature>
<comment type="subcellular location">
    <subcellularLocation>
        <location evidence="1 9 10">Nucleus</location>
    </subcellularLocation>
</comment>
<evidence type="ECO:0000256" key="4">
    <source>
        <dbReference type="ARBA" id="ARBA00023054"/>
    </source>
</evidence>
<evidence type="ECO:0000313" key="14">
    <source>
        <dbReference type="EMBL" id="KAJ8480088.1"/>
    </source>
</evidence>
<dbReference type="SUPFAM" id="SSF46689">
    <property type="entry name" value="Homeodomain-like"/>
    <property type="match status" value="1"/>
</dbReference>
<dbReference type="InterPro" id="IPR057993">
    <property type="entry name" value="HD-Zip_IV_C"/>
</dbReference>
<dbReference type="InterPro" id="IPR009057">
    <property type="entry name" value="Homeodomain-like_sf"/>
</dbReference>
<evidence type="ECO:0000256" key="7">
    <source>
        <dbReference type="ARBA" id="ARBA00023163"/>
    </source>
</evidence>
<dbReference type="PANTHER" id="PTHR45654">
    <property type="entry name" value="HOMEOBOX-LEUCINE ZIPPER PROTEIN MERISTEM L1"/>
    <property type="match status" value="1"/>
</dbReference>
<keyword evidence="7" id="KW-0804">Transcription</keyword>
<comment type="caution">
    <text evidence="14">The sequence shown here is derived from an EMBL/GenBank/DDBJ whole genome shotgun (WGS) entry which is preliminary data.</text>
</comment>
<dbReference type="CDD" id="cd08875">
    <property type="entry name" value="START_ArGLABRA2_like"/>
    <property type="match status" value="1"/>
</dbReference>
<evidence type="ECO:0000256" key="1">
    <source>
        <dbReference type="ARBA" id="ARBA00004123"/>
    </source>
</evidence>
<dbReference type="Pfam" id="PF25797">
    <property type="entry name" value="PDF2_C"/>
    <property type="match status" value="1"/>
</dbReference>
<dbReference type="FunFam" id="1.10.10.60:FF:000229">
    <property type="entry name" value="Homeobox-leucine zipper protein HDG1"/>
    <property type="match status" value="1"/>
</dbReference>
<feature type="domain" description="Homeobox" evidence="12">
    <location>
        <begin position="13"/>
        <end position="73"/>
    </location>
</feature>
<dbReference type="GO" id="GO:0003677">
    <property type="term" value="F:DNA binding"/>
    <property type="evidence" value="ECO:0007669"/>
    <property type="project" value="UniProtKB-UniRule"/>
</dbReference>
<accession>A0AAV8QXU3</accession>
<evidence type="ECO:0000259" key="13">
    <source>
        <dbReference type="PROSITE" id="PS50848"/>
    </source>
</evidence>
<reference evidence="14 15" key="1">
    <citation type="submission" date="2022-12" db="EMBL/GenBank/DDBJ databases">
        <title>Chromosome-scale assembly of the Ensete ventricosum genome.</title>
        <authorList>
            <person name="Dussert Y."/>
            <person name="Stocks J."/>
            <person name="Wendawek A."/>
            <person name="Woldeyes F."/>
            <person name="Nichols R.A."/>
            <person name="Borrell J.S."/>
        </authorList>
    </citation>
    <scope>NUCLEOTIDE SEQUENCE [LARGE SCALE GENOMIC DNA]</scope>
    <source>
        <strain evidence="15">cv. Maze</strain>
        <tissue evidence="14">Seeds</tissue>
    </source>
</reference>
<keyword evidence="6 9" id="KW-0371">Homeobox</keyword>
<dbReference type="GO" id="GO:0030154">
    <property type="term" value="P:cell differentiation"/>
    <property type="evidence" value="ECO:0007669"/>
    <property type="project" value="UniProtKB-ARBA"/>
</dbReference>
<dbReference type="InterPro" id="IPR023393">
    <property type="entry name" value="START-like_dom_sf"/>
</dbReference>
<name>A0AAV8QXU3_ENSVE</name>
<dbReference type="EMBL" id="JAQQAF010000006">
    <property type="protein sequence ID" value="KAJ8480088.1"/>
    <property type="molecule type" value="Genomic_DNA"/>
</dbReference>
<dbReference type="InterPro" id="IPR017970">
    <property type="entry name" value="Homeobox_CS"/>
</dbReference>
<dbReference type="GO" id="GO:0005634">
    <property type="term" value="C:nucleus"/>
    <property type="evidence" value="ECO:0007669"/>
    <property type="project" value="UniProtKB-SubCell"/>
</dbReference>
<evidence type="ECO:0000313" key="15">
    <source>
        <dbReference type="Proteomes" id="UP001222027"/>
    </source>
</evidence>
<dbReference type="Gene3D" id="3.30.530.20">
    <property type="match status" value="1"/>
</dbReference>
<dbReference type="PANTHER" id="PTHR45654:SF1">
    <property type="entry name" value="HOMEOBOX-LEUCINE ZIPPER PROTEIN HDG11"/>
    <property type="match status" value="1"/>
</dbReference>
<dbReference type="Pfam" id="PF01852">
    <property type="entry name" value="START"/>
    <property type="match status" value="1"/>
</dbReference>
<dbReference type="InterPro" id="IPR042160">
    <property type="entry name" value="HD-Zip_IV"/>
</dbReference>
<feature type="domain" description="START" evidence="13">
    <location>
        <begin position="175"/>
        <end position="412"/>
    </location>
</feature>
<evidence type="ECO:0000256" key="11">
    <source>
        <dbReference type="SAM" id="MobiDB-lite"/>
    </source>
</evidence>
<dbReference type="CDD" id="cd00086">
    <property type="entry name" value="homeodomain"/>
    <property type="match status" value="1"/>
</dbReference>
<evidence type="ECO:0000256" key="5">
    <source>
        <dbReference type="ARBA" id="ARBA00023125"/>
    </source>
</evidence>
<keyword evidence="15" id="KW-1185">Reference proteome</keyword>
<evidence type="ECO:0000256" key="6">
    <source>
        <dbReference type="ARBA" id="ARBA00023155"/>
    </source>
</evidence>
<dbReference type="PROSITE" id="PS50848">
    <property type="entry name" value="START"/>
    <property type="match status" value="1"/>
</dbReference>
<dbReference type="AlphaFoldDB" id="A0AAV8QXU3"/>
<dbReference type="GO" id="GO:0008289">
    <property type="term" value="F:lipid binding"/>
    <property type="evidence" value="ECO:0007669"/>
    <property type="project" value="InterPro"/>
</dbReference>
<keyword evidence="8 9" id="KW-0539">Nucleus</keyword>
<protein>
    <recommendedName>
        <fullName evidence="16">Homeobox domain-containing protein</fullName>
    </recommendedName>
</protein>
<evidence type="ECO:0000256" key="10">
    <source>
        <dbReference type="RuleBase" id="RU000682"/>
    </source>
</evidence>
<dbReference type="PROSITE" id="PS00027">
    <property type="entry name" value="HOMEOBOX_1"/>
    <property type="match status" value="1"/>
</dbReference>
<evidence type="ECO:0000256" key="8">
    <source>
        <dbReference type="ARBA" id="ARBA00023242"/>
    </source>
</evidence>
<evidence type="ECO:0000259" key="12">
    <source>
        <dbReference type="PROSITE" id="PS50071"/>
    </source>
</evidence>